<evidence type="ECO:0000313" key="2">
    <source>
        <dbReference type="Proteomes" id="UP001444071"/>
    </source>
</evidence>
<comment type="caution">
    <text evidence="1">The sequence shown here is derived from an EMBL/GenBank/DDBJ whole genome shotgun (WGS) entry which is preliminary data.</text>
</comment>
<gene>
    <name evidence="1" type="ORF">XENORESO_004965</name>
</gene>
<sequence>MKPELRPPSLTRKAGSSLSEGLHNLSILLSLMEASSWTAMDRKSRAFQRKYGVRSGIKSTKTIKLFYYPQTFAGYSPWKFPPEMVSPRSANTILYGH</sequence>
<protein>
    <submittedName>
        <fullName evidence="1">Uncharacterized protein</fullName>
    </submittedName>
</protein>
<reference evidence="1 2" key="1">
    <citation type="submission" date="2021-06" db="EMBL/GenBank/DDBJ databases">
        <authorList>
            <person name="Palmer J.M."/>
        </authorList>
    </citation>
    <scope>NUCLEOTIDE SEQUENCE [LARGE SCALE GENOMIC DNA]</scope>
    <source>
        <strain evidence="1 2">XR_2019</strain>
        <tissue evidence="1">Muscle</tissue>
    </source>
</reference>
<accession>A0ABV0VTZ4</accession>
<keyword evidence="2" id="KW-1185">Reference proteome</keyword>
<organism evidence="1 2">
    <name type="scientific">Xenotaenia resolanae</name>
    <dbReference type="NCBI Taxonomy" id="208358"/>
    <lineage>
        <taxon>Eukaryota</taxon>
        <taxon>Metazoa</taxon>
        <taxon>Chordata</taxon>
        <taxon>Craniata</taxon>
        <taxon>Vertebrata</taxon>
        <taxon>Euteleostomi</taxon>
        <taxon>Actinopterygii</taxon>
        <taxon>Neopterygii</taxon>
        <taxon>Teleostei</taxon>
        <taxon>Neoteleostei</taxon>
        <taxon>Acanthomorphata</taxon>
        <taxon>Ovalentaria</taxon>
        <taxon>Atherinomorphae</taxon>
        <taxon>Cyprinodontiformes</taxon>
        <taxon>Goodeidae</taxon>
        <taxon>Xenotaenia</taxon>
    </lineage>
</organism>
<dbReference type="Proteomes" id="UP001444071">
    <property type="component" value="Unassembled WGS sequence"/>
</dbReference>
<proteinExistence type="predicted"/>
<name>A0ABV0VTZ4_9TELE</name>
<dbReference type="EMBL" id="JAHRIM010010199">
    <property type="protein sequence ID" value="MEQ2260138.1"/>
    <property type="molecule type" value="Genomic_DNA"/>
</dbReference>
<evidence type="ECO:0000313" key="1">
    <source>
        <dbReference type="EMBL" id="MEQ2260138.1"/>
    </source>
</evidence>